<feature type="compositionally biased region" description="Polar residues" evidence="1">
    <location>
        <begin position="10"/>
        <end position="21"/>
    </location>
</feature>
<dbReference type="Gene3D" id="2.40.10.220">
    <property type="entry name" value="predicted glycosyltransferase like domains"/>
    <property type="match status" value="1"/>
</dbReference>
<dbReference type="InterPro" id="IPR009875">
    <property type="entry name" value="PilZ_domain"/>
</dbReference>
<protein>
    <submittedName>
        <fullName evidence="3">PilZ domain-containing protein</fullName>
    </submittedName>
</protein>
<feature type="region of interest" description="Disordered" evidence="1">
    <location>
        <begin position="1"/>
        <end position="24"/>
    </location>
</feature>
<dbReference type="Proteomes" id="UP000429229">
    <property type="component" value="Unassembled WGS sequence"/>
</dbReference>
<evidence type="ECO:0000313" key="3">
    <source>
        <dbReference type="EMBL" id="MXP10650.1"/>
    </source>
</evidence>
<dbReference type="RefSeq" id="WP_160617229.1">
    <property type="nucleotide sequence ID" value="NZ_WTYR01000001.1"/>
</dbReference>
<dbReference type="SUPFAM" id="SSF141371">
    <property type="entry name" value="PilZ domain-like"/>
    <property type="match status" value="2"/>
</dbReference>
<evidence type="ECO:0000313" key="4">
    <source>
        <dbReference type="Proteomes" id="UP000429229"/>
    </source>
</evidence>
<dbReference type="GO" id="GO:0035438">
    <property type="term" value="F:cyclic-di-GMP binding"/>
    <property type="evidence" value="ECO:0007669"/>
    <property type="project" value="InterPro"/>
</dbReference>
<dbReference type="OrthoDB" id="7929489at2"/>
<dbReference type="Pfam" id="PF07238">
    <property type="entry name" value="PilZ"/>
    <property type="match status" value="1"/>
</dbReference>
<evidence type="ECO:0000259" key="2">
    <source>
        <dbReference type="Pfam" id="PF07238"/>
    </source>
</evidence>
<proteinExistence type="predicted"/>
<dbReference type="EMBL" id="WTYR01000001">
    <property type="protein sequence ID" value="MXP10650.1"/>
    <property type="molecule type" value="Genomic_DNA"/>
</dbReference>
<reference evidence="3 4" key="1">
    <citation type="submission" date="2019-12" db="EMBL/GenBank/DDBJ databases">
        <title>Genomic-based taxomic classification of the family Erythrobacteraceae.</title>
        <authorList>
            <person name="Xu L."/>
        </authorList>
    </citation>
    <scope>NUCLEOTIDE SEQUENCE [LARGE SCALE GENOMIC DNA]</scope>
    <source>
        <strain evidence="3 4">LMG 29519</strain>
    </source>
</reference>
<comment type="caution">
    <text evidence="3">The sequence shown here is derived from an EMBL/GenBank/DDBJ whole genome shotgun (WGS) entry which is preliminary data.</text>
</comment>
<sequence length="228" mass="26000">MQRLAGHDNPSPSFSADTPENQDQREADRLRLLMRTAKLVTSQGEFLCVLRDASVGGFRARIFHPLPTDAEMELELASAHRYPIEKVWEKDNEAGFRFTEKIALEELVNELTPYPKRGVRLNLELETDIQVGDQRARATLENLSQQGARIDTLQPLAQAQRLLLNITGMRAVTAQVRWRDGDTYGLAFEDTFQFDELALLVYQLQRQQSARKGIRSDPAAPLRRIDLR</sequence>
<accession>A0A6I4U3R2</accession>
<name>A0A6I4U3R2_9SPHN</name>
<organism evidence="3 4">
    <name type="scientific">Alteriqipengyuania halimionae</name>
    <dbReference type="NCBI Taxonomy" id="1926630"/>
    <lineage>
        <taxon>Bacteria</taxon>
        <taxon>Pseudomonadati</taxon>
        <taxon>Pseudomonadota</taxon>
        <taxon>Alphaproteobacteria</taxon>
        <taxon>Sphingomonadales</taxon>
        <taxon>Erythrobacteraceae</taxon>
        <taxon>Alteriqipengyuania</taxon>
    </lineage>
</organism>
<keyword evidence="4" id="KW-1185">Reference proteome</keyword>
<dbReference type="AlphaFoldDB" id="A0A6I4U3R2"/>
<feature type="domain" description="PilZ" evidence="2">
    <location>
        <begin position="119"/>
        <end position="190"/>
    </location>
</feature>
<evidence type="ECO:0000256" key="1">
    <source>
        <dbReference type="SAM" id="MobiDB-lite"/>
    </source>
</evidence>
<gene>
    <name evidence="3" type="ORF">GRI68_10725</name>
</gene>